<keyword evidence="3" id="KW-0597">Phosphoprotein</keyword>
<dbReference type="InterPro" id="IPR003661">
    <property type="entry name" value="HisK_dim/P_dom"/>
</dbReference>
<evidence type="ECO:0000313" key="7">
    <source>
        <dbReference type="EMBL" id="MCJ8500355.1"/>
    </source>
</evidence>
<comment type="catalytic activity">
    <reaction evidence="1">
        <text>ATP + protein L-histidine = ADP + protein N-phospho-L-histidine.</text>
        <dbReference type="EC" id="2.7.13.3"/>
    </reaction>
</comment>
<dbReference type="CDD" id="cd00082">
    <property type="entry name" value="HisKA"/>
    <property type="match status" value="1"/>
</dbReference>
<dbReference type="Pfam" id="PF00512">
    <property type="entry name" value="HisKA"/>
    <property type="match status" value="1"/>
</dbReference>
<dbReference type="EC" id="2.7.13.3" evidence="2"/>
<dbReference type="PANTHER" id="PTHR43065:SF42">
    <property type="entry name" value="TWO-COMPONENT SENSOR PPRA"/>
    <property type="match status" value="1"/>
</dbReference>
<dbReference type="Proteomes" id="UP001165427">
    <property type="component" value="Unassembled WGS sequence"/>
</dbReference>
<dbReference type="CDD" id="cd00130">
    <property type="entry name" value="PAS"/>
    <property type="match status" value="1"/>
</dbReference>
<sequence>MKGCAKAIQRSDPDELRKRGEALVAEAGSGSEDISADRYTALVHELRVYQAELEMQNEELRTAQAQLMVSRDRFAALFHQAPVGYVVLDDNGMIVDANDTFRSMIGCDGEPLRGRALVGFLQPTDQPRFQARFKAFFKKPAAKSLEAALRVKGGHARVVRMAASKPTEGFRAAGDGASGLLLTISDVTELKQMEAEKQAAERQAERLRKFESLGRMAAAVAHNFNNLLAVIMGNVELAMEDQGRTPETAAYLRHAMRASQRAAALSGSMVTYLGLNRDRYQPVDLVAMVRASLPDLRAEMPDTIAWRAVLPDAATMIRGNGAQIRQVLNELLANAREAMAQRRGTVRLGVHTAGREQIPASHRFPADWTPEANTYARIAVEDTGDGIADEDLDRIFDPFYSSKFTGRGMGLSVVLGIVKAHGGGLTVASTPGKGTIVHVYLPLFQGSPGSG</sequence>
<dbReference type="Gene3D" id="3.30.565.10">
    <property type="entry name" value="Histidine kinase-like ATPase, C-terminal domain"/>
    <property type="match status" value="1"/>
</dbReference>
<dbReference type="EMBL" id="JALJRB010000006">
    <property type="protein sequence ID" value="MCJ8500355.1"/>
    <property type="molecule type" value="Genomic_DNA"/>
</dbReference>
<evidence type="ECO:0000256" key="1">
    <source>
        <dbReference type="ARBA" id="ARBA00000085"/>
    </source>
</evidence>
<dbReference type="RefSeq" id="WP_246904483.1">
    <property type="nucleotide sequence ID" value="NZ_JALJRB010000006.1"/>
</dbReference>
<dbReference type="SUPFAM" id="SSF55874">
    <property type="entry name" value="ATPase domain of HSP90 chaperone/DNA topoisomerase II/histidine kinase"/>
    <property type="match status" value="1"/>
</dbReference>
<dbReference type="InterPro" id="IPR005467">
    <property type="entry name" value="His_kinase_dom"/>
</dbReference>
<dbReference type="InterPro" id="IPR004358">
    <property type="entry name" value="Sig_transdc_His_kin-like_C"/>
</dbReference>
<name>A0AA41UI43_9BACT</name>
<dbReference type="InterPro" id="IPR036890">
    <property type="entry name" value="HATPase_C_sf"/>
</dbReference>
<organism evidence="7 8">
    <name type="scientific">Desulfatitalea alkaliphila</name>
    <dbReference type="NCBI Taxonomy" id="2929485"/>
    <lineage>
        <taxon>Bacteria</taxon>
        <taxon>Pseudomonadati</taxon>
        <taxon>Thermodesulfobacteriota</taxon>
        <taxon>Desulfobacteria</taxon>
        <taxon>Desulfobacterales</taxon>
        <taxon>Desulfosarcinaceae</taxon>
        <taxon>Desulfatitalea</taxon>
    </lineage>
</organism>
<dbReference type="PROSITE" id="PS50112">
    <property type="entry name" value="PAS"/>
    <property type="match status" value="1"/>
</dbReference>
<dbReference type="Pfam" id="PF13188">
    <property type="entry name" value="PAS_8"/>
    <property type="match status" value="1"/>
</dbReference>
<evidence type="ECO:0000256" key="4">
    <source>
        <dbReference type="SAM" id="Coils"/>
    </source>
</evidence>
<dbReference type="SMART" id="SM00388">
    <property type="entry name" value="HisKA"/>
    <property type="match status" value="1"/>
</dbReference>
<dbReference type="SUPFAM" id="SSF55785">
    <property type="entry name" value="PYP-like sensor domain (PAS domain)"/>
    <property type="match status" value="1"/>
</dbReference>
<evidence type="ECO:0000256" key="2">
    <source>
        <dbReference type="ARBA" id="ARBA00012438"/>
    </source>
</evidence>
<dbReference type="PRINTS" id="PR00344">
    <property type="entry name" value="BCTRLSENSOR"/>
</dbReference>
<dbReference type="Pfam" id="PF02518">
    <property type="entry name" value="HATPase_c"/>
    <property type="match status" value="1"/>
</dbReference>
<dbReference type="InterPro" id="IPR036097">
    <property type="entry name" value="HisK_dim/P_sf"/>
</dbReference>
<proteinExistence type="predicted"/>
<protein>
    <recommendedName>
        <fullName evidence="2">histidine kinase</fullName>
        <ecNumber evidence="2">2.7.13.3</ecNumber>
    </recommendedName>
</protein>
<evidence type="ECO:0000259" key="5">
    <source>
        <dbReference type="PROSITE" id="PS50109"/>
    </source>
</evidence>
<feature type="coiled-coil region" evidence="4">
    <location>
        <begin position="39"/>
        <end position="73"/>
    </location>
</feature>
<keyword evidence="7" id="KW-0067">ATP-binding</keyword>
<dbReference type="GO" id="GO:0000155">
    <property type="term" value="F:phosphorelay sensor kinase activity"/>
    <property type="evidence" value="ECO:0007669"/>
    <property type="project" value="InterPro"/>
</dbReference>
<dbReference type="SUPFAM" id="SSF47384">
    <property type="entry name" value="Homodimeric domain of signal transducing histidine kinase"/>
    <property type="match status" value="1"/>
</dbReference>
<dbReference type="PANTHER" id="PTHR43065">
    <property type="entry name" value="SENSOR HISTIDINE KINASE"/>
    <property type="match status" value="1"/>
</dbReference>
<dbReference type="InterPro" id="IPR035965">
    <property type="entry name" value="PAS-like_dom_sf"/>
</dbReference>
<feature type="domain" description="PAS" evidence="6">
    <location>
        <begin position="70"/>
        <end position="140"/>
    </location>
</feature>
<dbReference type="Gene3D" id="3.30.450.20">
    <property type="entry name" value="PAS domain"/>
    <property type="match status" value="1"/>
</dbReference>
<dbReference type="GO" id="GO:0005524">
    <property type="term" value="F:ATP binding"/>
    <property type="evidence" value="ECO:0007669"/>
    <property type="project" value="UniProtKB-KW"/>
</dbReference>
<reference evidence="7" key="1">
    <citation type="submission" date="2022-04" db="EMBL/GenBank/DDBJ databases">
        <title>Desulfatitalea alkaliphila sp. nov., a novel anaerobic sulfate-reducing bacterium isolated from terrestrial mud volcano, Taman Peninsula, Russia.</title>
        <authorList>
            <person name="Khomyakova M.A."/>
            <person name="Merkel A.Y."/>
            <person name="Slobodkin A.I."/>
        </authorList>
    </citation>
    <scope>NUCLEOTIDE SEQUENCE</scope>
    <source>
        <strain evidence="7">M08but</strain>
    </source>
</reference>
<dbReference type="SMART" id="SM00387">
    <property type="entry name" value="HATPase_c"/>
    <property type="match status" value="1"/>
</dbReference>
<accession>A0AA41UI43</accession>
<dbReference type="SMART" id="SM00091">
    <property type="entry name" value="PAS"/>
    <property type="match status" value="1"/>
</dbReference>
<keyword evidence="4" id="KW-0175">Coiled coil</keyword>
<gene>
    <name evidence="7" type="ORF">MRX98_07185</name>
</gene>
<keyword evidence="8" id="KW-1185">Reference proteome</keyword>
<feature type="domain" description="Histidine kinase" evidence="5">
    <location>
        <begin position="219"/>
        <end position="445"/>
    </location>
</feature>
<evidence type="ECO:0000256" key="3">
    <source>
        <dbReference type="ARBA" id="ARBA00022553"/>
    </source>
</evidence>
<keyword evidence="7" id="KW-0547">Nucleotide-binding</keyword>
<dbReference type="NCBIfam" id="TIGR00229">
    <property type="entry name" value="sensory_box"/>
    <property type="match status" value="1"/>
</dbReference>
<dbReference type="InterPro" id="IPR003594">
    <property type="entry name" value="HATPase_dom"/>
</dbReference>
<dbReference type="InterPro" id="IPR000014">
    <property type="entry name" value="PAS"/>
</dbReference>
<dbReference type="PROSITE" id="PS50109">
    <property type="entry name" value="HIS_KIN"/>
    <property type="match status" value="1"/>
</dbReference>
<evidence type="ECO:0000313" key="8">
    <source>
        <dbReference type="Proteomes" id="UP001165427"/>
    </source>
</evidence>
<dbReference type="AlphaFoldDB" id="A0AA41UI43"/>
<evidence type="ECO:0000259" key="6">
    <source>
        <dbReference type="PROSITE" id="PS50112"/>
    </source>
</evidence>
<comment type="caution">
    <text evidence="7">The sequence shown here is derived from an EMBL/GenBank/DDBJ whole genome shotgun (WGS) entry which is preliminary data.</text>
</comment>
<dbReference type="Gene3D" id="1.10.287.130">
    <property type="match status" value="1"/>
</dbReference>